<dbReference type="AlphaFoldDB" id="A0A9P6JU03"/>
<evidence type="ECO:0000313" key="2">
    <source>
        <dbReference type="EMBL" id="KAF9533687.1"/>
    </source>
</evidence>
<gene>
    <name evidence="2" type="ORF">CPB83DRAFT_489949</name>
</gene>
<feature type="compositionally biased region" description="Low complexity" evidence="1">
    <location>
        <begin position="19"/>
        <end position="38"/>
    </location>
</feature>
<feature type="region of interest" description="Disordered" evidence="1">
    <location>
        <begin position="18"/>
        <end position="53"/>
    </location>
</feature>
<organism evidence="2 3">
    <name type="scientific">Crepidotus variabilis</name>
    <dbReference type="NCBI Taxonomy" id="179855"/>
    <lineage>
        <taxon>Eukaryota</taxon>
        <taxon>Fungi</taxon>
        <taxon>Dikarya</taxon>
        <taxon>Basidiomycota</taxon>
        <taxon>Agaricomycotina</taxon>
        <taxon>Agaricomycetes</taxon>
        <taxon>Agaricomycetidae</taxon>
        <taxon>Agaricales</taxon>
        <taxon>Agaricineae</taxon>
        <taxon>Crepidotaceae</taxon>
        <taxon>Crepidotus</taxon>
    </lineage>
</organism>
<dbReference type="Proteomes" id="UP000807306">
    <property type="component" value="Unassembled WGS sequence"/>
</dbReference>
<feature type="compositionally biased region" description="Basic residues" evidence="1">
    <location>
        <begin position="41"/>
        <end position="51"/>
    </location>
</feature>
<evidence type="ECO:0000313" key="3">
    <source>
        <dbReference type="Proteomes" id="UP000807306"/>
    </source>
</evidence>
<comment type="caution">
    <text evidence="2">The sequence shown here is derived from an EMBL/GenBank/DDBJ whole genome shotgun (WGS) entry which is preliminary data.</text>
</comment>
<accession>A0A9P6JU03</accession>
<reference evidence="2" key="1">
    <citation type="submission" date="2020-11" db="EMBL/GenBank/DDBJ databases">
        <authorList>
            <consortium name="DOE Joint Genome Institute"/>
            <person name="Ahrendt S."/>
            <person name="Riley R."/>
            <person name="Andreopoulos W."/>
            <person name="Labutti K."/>
            <person name="Pangilinan J."/>
            <person name="Ruiz-Duenas F.J."/>
            <person name="Barrasa J.M."/>
            <person name="Sanchez-Garcia M."/>
            <person name="Camarero S."/>
            <person name="Miyauchi S."/>
            <person name="Serrano A."/>
            <person name="Linde D."/>
            <person name="Babiker R."/>
            <person name="Drula E."/>
            <person name="Ayuso-Fernandez I."/>
            <person name="Pacheco R."/>
            <person name="Padilla G."/>
            <person name="Ferreira P."/>
            <person name="Barriuso J."/>
            <person name="Kellner H."/>
            <person name="Castanera R."/>
            <person name="Alfaro M."/>
            <person name="Ramirez L."/>
            <person name="Pisabarro A.G."/>
            <person name="Kuo A."/>
            <person name="Tritt A."/>
            <person name="Lipzen A."/>
            <person name="He G."/>
            <person name="Yan M."/>
            <person name="Ng V."/>
            <person name="Cullen D."/>
            <person name="Martin F."/>
            <person name="Rosso M.-N."/>
            <person name="Henrissat B."/>
            <person name="Hibbett D."/>
            <person name="Martinez A.T."/>
            <person name="Grigoriev I.V."/>
        </authorList>
    </citation>
    <scope>NUCLEOTIDE SEQUENCE</scope>
    <source>
        <strain evidence="2">CBS 506.95</strain>
    </source>
</reference>
<proteinExistence type="predicted"/>
<name>A0A9P6JU03_9AGAR</name>
<dbReference type="EMBL" id="MU157828">
    <property type="protein sequence ID" value="KAF9533687.1"/>
    <property type="molecule type" value="Genomic_DNA"/>
</dbReference>
<sequence>MRARKYSKERRIETLPALSSILSTKSNSSSTPTTSSISDSKHRRSRRRHWPTRFCSENGRTGRCFIPRVVRLMPQGRMQEFTRETLRPPVTMHTQHPRELILSRRDVLDRYSLALPVQGYRGLWKCDSVLQNLVLDPASFSFDAEDSTRNSSALW</sequence>
<evidence type="ECO:0000256" key="1">
    <source>
        <dbReference type="SAM" id="MobiDB-lite"/>
    </source>
</evidence>
<keyword evidence="3" id="KW-1185">Reference proteome</keyword>
<protein>
    <submittedName>
        <fullName evidence="2">Uncharacterized protein</fullName>
    </submittedName>
</protein>